<gene>
    <name evidence="1" type="ORF">YenMTG1_143</name>
</gene>
<dbReference type="KEGG" id="vg:26627467"/>
<evidence type="ECO:0000313" key="2">
    <source>
        <dbReference type="Proteomes" id="UP000031805"/>
    </source>
</evidence>
<name>A0A0B4ZZJ3_9CAUD</name>
<sequence>MSEEIQKLQSDIVILKSKLYDTNEVLETNRAQLKYLTEVITKIVQASAFEVEGDSIDVEQLIKHLTVETAES</sequence>
<evidence type="ECO:0008006" key="3">
    <source>
        <dbReference type="Google" id="ProtNLM"/>
    </source>
</evidence>
<proteinExistence type="predicted"/>
<organism evidence="1 2">
    <name type="scientific">Yersinia phage vB_YenM_TG1</name>
    <dbReference type="NCBI Taxonomy" id="1589265"/>
    <lineage>
        <taxon>Viruses</taxon>
        <taxon>Duplodnaviria</taxon>
        <taxon>Heunggongvirae</taxon>
        <taxon>Uroviricota</taxon>
        <taxon>Caudoviricetes</taxon>
        <taxon>Pantevenvirales</taxon>
        <taxon>Straboviridae</taxon>
        <taxon>Tevenvirinae</taxon>
        <taxon>Tegunavirus</taxon>
        <taxon>Tegunavirus yenmtg1</taxon>
    </lineage>
</organism>
<keyword evidence="2" id="KW-1185">Reference proteome</keyword>
<reference evidence="1 2" key="1">
    <citation type="submission" date="2014-11" db="EMBL/GenBank/DDBJ databases">
        <title>Complete genome sequence of vB_YenM_TG1, a broad host range bacteriophage which infects Yersinia enterocolitica.</title>
        <authorList>
            <person name="Leon-Velarde C.G."/>
            <person name="Kropinski A.M."/>
            <person name="Chen S."/>
            <person name="Griffiths M.W."/>
            <person name="Odumeru J.A."/>
        </authorList>
    </citation>
    <scope>NUCLEOTIDE SEQUENCE [LARGE SCALE GENOMIC DNA]</scope>
</reference>
<accession>A0A0B4ZZJ3</accession>
<dbReference type="RefSeq" id="YP_009200404.1">
    <property type="nucleotide sequence ID" value="NC_028820.1"/>
</dbReference>
<dbReference type="EMBL" id="KP202158">
    <property type="protein sequence ID" value="AJD81953.1"/>
    <property type="molecule type" value="Genomic_DNA"/>
</dbReference>
<evidence type="ECO:0000313" key="1">
    <source>
        <dbReference type="EMBL" id="AJD81953.1"/>
    </source>
</evidence>
<protein>
    <recommendedName>
        <fullName evidence="3">Tail fiber assembly protein</fullName>
    </recommendedName>
</protein>
<dbReference type="Proteomes" id="UP000031805">
    <property type="component" value="Segment"/>
</dbReference>
<dbReference type="GeneID" id="26627467"/>